<evidence type="ECO:0000256" key="1">
    <source>
        <dbReference type="ARBA" id="ARBA00004236"/>
    </source>
</evidence>
<evidence type="ECO:0000259" key="9">
    <source>
        <dbReference type="Pfam" id="PF02397"/>
    </source>
</evidence>
<feature type="domain" description="Bacterial sugar transferase" evidence="9">
    <location>
        <begin position="22"/>
        <end position="213"/>
    </location>
</feature>
<evidence type="ECO:0000256" key="5">
    <source>
        <dbReference type="ARBA" id="ARBA00022692"/>
    </source>
</evidence>
<keyword evidence="4 10" id="KW-0808">Transferase</keyword>
<evidence type="ECO:0000313" key="10">
    <source>
        <dbReference type="EMBL" id="MDM8196708.1"/>
    </source>
</evidence>
<evidence type="ECO:0000256" key="2">
    <source>
        <dbReference type="ARBA" id="ARBA00006464"/>
    </source>
</evidence>
<dbReference type="Pfam" id="PF02397">
    <property type="entry name" value="Bac_transf"/>
    <property type="match status" value="1"/>
</dbReference>
<accession>A0ABT7UKP4</accession>
<comment type="similarity">
    <text evidence="2">Belongs to the bacterial sugar transferase family.</text>
</comment>
<dbReference type="PANTHER" id="PTHR30576:SF4">
    <property type="entry name" value="UNDECAPRENYL-PHOSPHATE GALACTOSE PHOSPHOTRANSFERASE"/>
    <property type="match status" value="1"/>
</dbReference>
<keyword evidence="5 8" id="KW-0812">Transmembrane</keyword>
<name>A0ABT7UKP4_9FIRM</name>
<dbReference type="GO" id="GO:0016740">
    <property type="term" value="F:transferase activity"/>
    <property type="evidence" value="ECO:0007669"/>
    <property type="project" value="UniProtKB-KW"/>
</dbReference>
<dbReference type="EMBL" id="JAUDCK010000049">
    <property type="protein sequence ID" value="MDM8196708.1"/>
    <property type="molecule type" value="Genomic_DNA"/>
</dbReference>
<feature type="transmembrane region" description="Helical" evidence="8">
    <location>
        <begin position="20"/>
        <end position="43"/>
    </location>
</feature>
<dbReference type="Proteomes" id="UP001529275">
    <property type="component" value="Unassembled WGS sequence"/>
</dbReference>
<reference evidence="11" key="1">
    <citation type="submission" date="2023-06" db="EMBL/GenBank/DDBJ databases">
        <title>Identification and characterization of horizontal gene transfer across gut microbiota members of farm animals based on homology search.</title>
        <authorList>
            <person name="Zeman M."/>
            <person name="Kubasova T."/>
            <person name="Jahodarova E."/>
            <person name="Nykrynova M."/>
            <person name="Rychlik I."/>
        </authorList>
    </citation>
    <scope>NUCLEOTIDE SEQUENCE [LARGE SCALE GENOMIC DNA]</scope>
    <source>
        <strain evidence="11">ET341</strain>
    </source>
</reference>
<evidence type="ECO:0000256" key="7">
    <source>
        <dbReference type="ARBA" id="ARBA00023136"/>
    </source>
</evidence>
<keyword evidence="6 8" id="KW-1133">Transmembrane helix</keyword>
<dbReference type="RefSeq" id="WP_289528159.1">
    <property type="nucleotide sequence ID" value="NZ_JAUDCK010000049.1"/>
</dbReference>
<keyword evidence="3" id="KW-1003">Cell membrane</keyword>
<evidence type="ECO:0000256" key="6">
    <source>
        <dbReference type="ARBA" id="ARBA00022989"/>
    </source>
</evidence>
<comment type="subcellular location">
    <subcellularLocation>
        <location evidence="1">Cell membrane</location>
    </subcellularLocation>
</comment>
<dbReference type="InterPro" id="IPR003362">
    <property type="entry name" value="Bact_transf"/>
</dbReference>
<sequence>MELTKSKVNYYCPSIPVKFIYRLVDIVIGLIGSVLTIFLCVIIKVSYVKNHDYGSIIFTQERIGLNGKLFKMYKIRSMVPNADQILFDLMERDENIRKEYEKNKKLENDPRITKIGHKIRKSSLDEFPQFFNVLLGNMTLIGPRPYLPREMKDMGNTYNVIIQCKPAITGPWQVGGRSEIDFDNRCQIDVEYIKNKNIKQDIKIFVKTIDSVINKNGAK</sequence>
<evidence type="ECO:0000256" key="8">
    <source>
        <dbReference type="SAM" id="Phobius"/>
    </source>
</evidence>
<proteinExistence type="inferred from homology"/>
<comment type="caution">
    <text evidence="10">The sequence shown here is derived from an EMBL/GenBank/DDBJ whole genome shotgun (WGS) entry which is preliminary data.</text>
</comment>
<protein>
    <submittedName>
        <fullName evidence="10">Sugar transferase</fullName>
    </submittedName>
</protein>
<keyword evidence="11" id="KW-1185">Reference proteome</keyword>
<dbReference type="PANTHER" id="PTHR30576">
    <property type="entry name" value="COLANIC BIOSYNTHESIS UDP-GLUCOSE LIPID CARRIER TRANSFERASE"/>
    <property type="match status" value="1"/>
</dbReference>
<evidence type="ECO:0000256" key="3">
    <source>
        <dbReference type="ARBA" id="ARBA00022475"/>
    </source>
</evidence>
<keyword evidence="7 8" id="KW-0472">Membrane</keyword>
<evidence type="ECO:0000313" key="11">
    <source>
        <dbReference type="Proteomes" id="UP001529275"/>
    </source>
</evidence>
<organism evidence="10 11">
    <name type="scientific">Massilimicrobiota timonensis</name>
    <dbReference type="NCBI Taxonomy" id="1776392"/>
    <lineage>
        <taxon>Bacteria</taxon>
        <taxon>Bacillati</taxon>
        <taxon>Bacillota</taxon>
        <taxon>Erysipelotrichia</taxon>
        <taxon>Erysipelotrichales</taxon>
        <taxon>Erysipelotrichaceae</taxon>
        <taxon>Massilimicrobiota</taxon>
    </lineage>
</organism>
<evidence type="ECO:0000256" key="4">
    <source>
        <dbReference type="ARBA" id="ARBA00022679"/>
    </source>
</evidence>
<gene>
    <name evidence="10" type="ORF">QUV98_10305</name>
</gene>